<dbReference type="AlphaFoldDB" id="A0A8C3TB83"/>
<evidence type="ECO:0000256" key="2">
    <source>
        <dbReference type="ARBA" id="ARBA00022771"/>
    </source>
</evidence>
<accession>A0A8C3TB83</accession>
<keyword evidence="3" id="KW-0862">Zinc</keyword>
<keyword evidence="1" id="KW-0479">Metal-binding</keyword>
<reference evidence="6" key="1">
    <citation type="submission" date="2025-08" db="UniProtKB">
        <authorList>
            <consortium name="Ensembl"/>
        </authorList>
    </citation>
    <scope>IDENTIFICATION</scope>
</reference>
<dbReference type="Proteomes" id="UP000694403">
    <property type="component" value="Unplaced"/>
</dbReference>
<evidence type="ECO:0000256" key="4">
    <source>
        <dbReference type="SAM" id="MobiDB-lite"/>
    </source>
</evidence>
<dbReference type="Ensembl" id="ENSCSRT00000027052.1">
    <property type="protein sequence ID" value="ENSCSRP00000025965.1"/>
    <property type="gene ID" value="ENSCSRG00000019356.1"/>
</dbReference>
<dbReference type="GO" id="GO:0008270">
    <property type="term" value="F:zinc ion binding"/>
    <property type="evidence" value="ECO:0007669"/>
    <property type="project" value="UniProtKB-KW"/>
</dbReference>
<dbReference type="SUPFAM" id="SSF57667">
    <property type="entry name" value="beta-beta-alpha zinc fingers"/>
    <property type="match status" value="1"/>
</dbReference>
<evidence type="ECO:0000256" key="3">
    <source>
        <dbReference type="ARBA" id="ARBA00022833"/>
    </source>
</evidence>
<dbReference type="PANTHER" id="PTHR21402">
    <property type="entry name" value="GAMETOCYTE SPECIFIC FACTOR 1-RELATED"/>
    <property type="match status" value="1"/>
</dbReference>
<sequence length="313" mass="35423">MKTGESLTFCAPPPLCFLIKASGTKFFIQIMSNKGGYFKEESDTLRLAQRIRQRPFSERSSSISTMDLEGNYVDALDPERLIQCPYDAHHQIRACRFPYHLIKCRKNHPEIVKQLATCPFNARHQVPRAEISRHISSCDDKRCIEQDIVSQLNDCRREKMNTVSMWQPPPCDEDWDKELQEQSNSTFVWGTFNSGVNNSPGSSIVMEQKNNLIPGMRAPKSLPHSLSWKSRTSMTFSPQKEQKETPRSWQCPPCQEDWEADADEPAATSPFVLGFKANRTLSASQSAGETGRDGNRQMQAMSTAAAWTSKGHS</sequence>
<evidence type="ECO:0000256" key="1">
    <source>
        <dbReference type="ARBA" id="ARBA00022723"/>
    </source>
</evidence>
<feature type="region of interest" description="Disordered" evidence="4">
    <location>
        <begin position="218"/>
        <end position="253"/>
    </location>
</feature>
<protein>
    <submittedName>
        <fullName evidence="6">Gametocyte specific factor 1</fullName>
    </submittedName>
</protein>
<feature type="domain" description="CHHC U11-48K-type" evidence="5">
    <location>
        <begin position="81"/>
        <end position="108"/>
    </location>
</feature>
<dbReference type="Pfam" id="PF05253">
    <property type="entry name" value="zf-U11-48K"/>
    <property type="match status" value="2"/>
</dbReference>
<feature type="region of interest" description="Disordered" evidence="4">
    <location>
        <begin position="282"/>
        <end position="313"/>
    </location>
</feature>
<proteinExistence type="predicted"/>
<dbReference type="InterPro" id="IPR022776">
    <property type="entry name" value="TRM13/UPF0224_CHHC_Znf_dom"/>
</dbReference>
<reference evidence="6" key="2">
    <citation type="submission" date="2025-09" db="UniProtKB">
        <authorList>
            <consortium name="Ensembl"/>
        </authorList>
    </citation>
    <scope>IDENTIFICATION</scope>
</reference>
<feature type="compositionally biased region" description="Polar residues" evidence="4">
    <location>
        <begin position="296"/>
        <end position="306"/>
    </location>
</feature>
<organism evidence="6 7">
    <name type="scientific">Chelydra serpentina</name>
    <name type="common">Snapping turtle</name>
    <name type="synonym">Testudo serpentina</name>
    <dbReference type="NCBI Taxonomy" id="8475"/>
    <lineage>
        <taxon>Eukaryota</taxon>
        <taxon>Metazoa</taxon>
        <taxon>Chordata</taxon>
        <taxon>Craniata</taxon>
        <taxon>Vertebrata</taxon>
        <taxon>Euteleostomi</taxon>
        <taxon>Archelosauria</taxon>
        <taxon>Testudinata</taxon>
        <taxon>Testudines</taxon>
        <taxon>Cryptodira</taxon>
        <taxon>Durocryptodira</taxon>
        <taxon>Americhelydia</taxon>
        <taxon>Chelydroidea</taxon>
        <taxon>Chelydridae</taxon>
        <taxon>Chelydra</taxon>
    </lineage>
</organism>
<feature type="compositionally biased region" description="Polar residues" evidence="4">
    <location>
        <begin position="227"/>
        <end position="239"/>
    </location>
</feature>
<evidence type="ECO:0000313" key="7">
    <source>
        <dbReference type="Proteomes" id="UP000694403"/>
    </source>
</evidence>
<feature type="domain" description="CHHC U11-48K-type" evidence="5">
    <location>
        <begin position="115"/>
        <end position="142"/>
    </location>
</feature>
<evidence type="ECO:0000313" key="6">
    <source>
        <dbReference type="Ensembl" id="ENSCSRP00000025965.1"/>
    </source>
</evidence>
<dbReference type="PROSITE" id="PS51800">
    <property type="entry name" value="ZF_CHHC_U11_48K"/>
    <property type="match status" value="2"/>
</dbReference>
<evidence type="ECO:0000259" key="5">
    <source>
        <dbReference type="PROSITE" id="PS51800"/>
    </source>
</evidence>
<name>A0A8C3TB83_CHESE</name>
<dbReference type="PANTHER" id="PTHR21402:SF5">
    <property type="entry name" value="GAMETOCYTE SPECIFIC FACTOR 1"/>
    <property type="match status" value="1"/>
</dbReference>
<dbReference type="InterPro" id="IPR036236">
    <property type="entry name" value="Znf_C2H2_sf"/>
</dbReference>
<dbReference type="InterPro" id="IPR051591">
    <property type="entry name" value="UPF0224_FAM112_RNA_Proc"/>
</dbReference>
<keyword evidence="7" id="KW-1185">Reference proteome</keyword>
<keyword evidence="2" id="KW-0863">Zinc-finger</keyword>